<evidence type="ECO:0000256" key="5">
    <source>
        <dbReference type="ARBA" id="ARBA00022741"/>
    </source>
</evidence>
<dbReference type="Proteomes" id="UP000317990">
    <property type="component" value="Unassembled WGS sequence"/>
</dbReference>
<dbReference type="GO" id="GO:0071555">
    <property type="term" value="P:cell wall organization"/>
    <property type="evidence" value="ECO:0007669"/>
    <property type="project" value="UniProtKB-KW"/>
</dbReference>
<keyword evidence="3 12" id="KW-0436">Ligase</keyword>
<dbReference type="InterPro" id="IPR000291">
    <property type="entry name" value="D-Ala_lig_Van_CS"/>
</dbReference>
<dbReference type="SUPFAM" id="SSF56059">
    <property type="entry name" value="Glutathione synthetase ATP-binding domain-like"/>
    <property type="match status" value="1"/>
</dbReference>
<dbReference type="EC" id="6.3.2.4" evidence="12"/>
<dbReference type="GO" id="GO:0008360">
    <property type="term" value="P:regulation of cell shape"/>
    <property type="evidence" value="ECO:0007669"/>
    <property type="project" value="UniProtKB-KW"/>
</dbReference>
<dbReference type="InterPro" id="IPR011127">
    <property type="entry name" value="Dala_Dala_lig_N"/>
</dbReference>
<dbReference type="SUPFAM" id="SSF52440">
    <property type="entry name" value="PreATP-grasp domain"/>
    <property type="match status" value="1"/>
</dbReference>
<dbReference type="PIRSF" id="PIRSF039102">
    <property type="entry name" value="Ddl/VanB"/>
    <property type="match status" value="1"/>
</dbReference>
<feature type="binding site" evidence="14">
    <location>
        <begin position="188"/>
        <end position="189"/>
    </location>
    <ligand>
        <name>ATP</name>
        <dbReference type="ChEBI" id="CHEBI:30616"/>
    </ligand>
</feature>
<dbReference type="EMBL" id="SRMO01000059">
    <property type="protein sequence ID" value="TGG92627.1"/>
    <property type="molecule type" value="Genomic_DNA"/>
</dbReference>
<organism evidence="18 19">
    <name type="scientific">Aphanocapsa feldmannii 277cV</name>
    <dbReference type="NCBI Taxonomy" id="2507553"/>
    <lineage>
        <taxon>Bacteria</taxon>
        <taxon>Bacillati</taxon>
        <taxon>Cyanobacteriota</taxon>
        <taxon>Cyanophyceae</taxon>
        <taxon>Oscillatoriophycideae</taxon>
        <taxon>Chroococcales</taxon>
        <taxon>Microcystaceae</taxon>
        <taxon>Aphanocapsa</taxon>
    </lineage>
</organism>
<evidence type="ECO:0000256" key="3">
    <source>
        <dbReference type="ARBA" id="ARBA00022598"/>
    </source>
</evidence>
<evidence type="ECO:0000256" key="1">
    <source>
        <dbReference type="ARBA" id="ARBA00001936"/>
    </source>
</evidence>
<name>A0A524RNJ5_9CHRO</name>
<dbReference type="Pfam" id="PF01820">
    <property type="entry name" value="Dala_Dala_lig_N"/>
    <property type="match status" value="1"/>
</dbReference>
<evidence type="ECO:0000256" key="4">
    <source>
        <dbReference type="ARBA" id="ARBA00022723"/>
    </source>
</evidence>
<comment type="function">
    <text evidence="12">Cell wall formation.</text>
</comment>
<dbReference type="GO" id="GO:0046872">
    <property type="term" value="F:metal ion binding"/>
    <property type="evidence" value="ECO:0007669"/>
    <property type="project" value="UniProtKB-KW"/>
</dbReference>
<keyword evidence="10 15" id="KW-0464">Manganese</keyword>
<accession>A0A524RNJ5</accession>
<evidence type="ECO:0000256" key="2">
    <source>
        <dbReference type="ARBA" id="ARBA00010871"/>
    </source>
</evidence>
<dbReference type="AlphaFoldDB" id="A0A524RNJ5"/>
<feature type="binding site" evidence="14">
    <location>
        <begin position="311"/>
        <end position="312"/>
    </location>
    <ligand>
        <name>ATP</name>
        <dbReference type="ChEBI" id="CHEBI:30616"/>
    </ligand>
</feature>
<protein>
    <recommendedName>
        <fullName evidence="12">D-alanine--D-alanine ligase</fullName>
        <ecNumber evidence="12">6.3.2.4</ecNumber>
    </recommendedName>
    <alternativeName>
        <fullName evidence="12">D-Ala-D-Ala ligase</fullName>
    </alternativeName>
    <alternativeName>
        <fullName evidence="12">D-alanylalanine synthetase</fullName>
    </alternativeName>
</protein>
<evidence type="ECO:0000313" key="19">
    <source>
        <dbReference type="Proteomes" id="UP000317990"/>
    </source>
</evidence>
<keyword evidence="4 15" id="KW-0479">Metal-binding</keyword>
<feature type="binding site" evidence="14">
    <location>
        <position position="136"/>
    </location>
    <ligand>
        <name>ATP</name>
        <dbReference type="ChEBI" id="CHEBI:30616"/>
    </ligand>
</feature>
<evidence type="ECO:0000256" key="11">
    <source>
        <dbReference type="ARBA" id="ARBA00023316"/>
    </source>
</evidence>
<dbReference type="PROSITE" id="PS50975">
    <property type="entry name" value="ATP_GRASP"/>
    <property type="match status" value="1"/>
</dbReference>
<keyword evidence="7 15" id="KW-0460">Magnesium</keyword>
<dbReference type="NCBIfam" id="NF002528">
    <property type="entry name" value="PRK01966.1-4"/>
    <property type="match status" value="1"/>
</dbReference>
<dbReference type="InterPro" id="IPR013815">
    <property type="entry name" value="ATP_grasp_subdomain_1"/>
</dbReference>
<feature type="active site" evidence="13">
    <location>
        <position position="188"/>
    </location>
</feature>
<reference evidence="18 19" key="1">
    <citation type="journal article" date="2019" name="mSystems">
        <title>Life at home and on the roam: Genomic adaptions reflect the dual lifestyle of an intracellular, facultative symbiont.</title>
        <authorList>
            <person name="Burgsdorf I."/>
        </authorList>
    </citation>
    <scope>NUCLEOTIDE SEQUENCE [LARGE SCALE GENOMIC DNA]</scope>
    <source>
        <strain evidence="18">277cV</strain>
    </source>
</reference>
<dbReference type="PANTHER" id="PTHR23132">
    <property type="entry name" value="D-ALANINE--D-ALANINE LIGASE"/>
    <property type="match status" value="1"/>
</dbReference>
<comment type="subcellular location">
    <subcellularLocation>
        <location evidence="12">Cytoplasm</location>
    </subcellularLocation>
</comment>
<comment type="cofactor">
    <cofactor evidence="1">
        <name>Mn(2+)</name>
        <dbReference type="ChEBI" id="CHEBI:29035"/>
    </cofactor>
</comment>
<dbReference type="GO" id="GO:0009252">
    <property type="term" value="P:peptidoglycan biosynthetic process"/>
    <property type="evidence" value="ECO:0007669"/>
    <property type="project" value="UniProtKB-UniRule"/>
</dbReference>
<keyword evidence="11 12" id="KW-0961">Cell wall biogenesis/degradation</keyword>
<feature type="binding site" evidence="15">
    <location>
        <position position="314"/>
    </location>
    <ligand>
        <name>Mg(2+)</name>
        <dbReference type="ChEBI" id="CHEBI:18420"/>
        <label>2</label>
    </ligand>
</feature>
<dbReference type="InterPro" id="IPR011761">
    <property type="entry name" value="ATP-grasp"/>
</dbReference>
<keyword evidence="5 14" id="KW-0547">Nucleotide-binding</keyword>
<evidence type="ECO:0000256" key="7">
    <source>
        <dbReference type="ARBA" id="ARBA00022842"/>
    </source>
</evidence>
<comment type="catalytic activity">
    <reaction evidence="12">
        <text>2 D-alanine + ATP = D-alanyl-D-alanine + ADP + phosphate + H(+)</text>
        <dbReference type="Rhea" id="RHEA:11224"/>
        <dbReference type="ChEBI" id="CHEBI:15378"/>
        <dbReference type="ChEBI" id="CHEBI:30616"/>
        <dbReference type="ChEBI" id="CHEBI:43474"/>
        <dbReference type="ChEBI" id="CHEBI:57416"/>
        <dbReference type="ChEBI" id="CHEBI:57822"/>
        <dbReference type="ChEBI" id="CHEBI:456216"/>
        <dbReference type="EC" id="6.3.2.4"/>
    </reaction>
</comment>
<feature type="binding site" evidence="15">
    <location>
        <position position="312"/>
    </location>
    <ligand>
        <name>Mg(2+)</name>
        <dbReference type="ChEBI" id="CHEBI:18420"/>
        <label>1</label>
    </ligand>
</feature>
<evidence type="ECO:0000256" key="10">
    <source>
        <dbReference type="ARBA" id="ARBA00023211"/>
    </source>
</evidence>
<dbReference type="GO" id="GO:0005829">
    <property type="term" value="C:cytosol"/>
    <property type="evidence" value="ECO:0007669"/>
    <property type="project" value="TreeGrafter"/>
</dbReference>
<evidence type="ECO:0000256" key="14">
    <source>
        <dbReference type="PIRSR" id="PIRSR039102-2"/>
    </source>
</evidence>
<feature type="active site" evidence="13">
    <location>
        <position position="24"/>
    </location>
</feature>
<keyword evidence="8 12" id="KW-0133">Cell shape</keyword>
<feature type="binding site" evidence="15">
    <location>
        <position position="298"/>
    </location>
    <ligand>
        <name>Mg(2+)</name>
        <dbReference type="ChEBI" id="CHEBI:18420"/>
        <label>1</label>
    </ligand>
</feature>
<dbReference type="PROSITE" id="PS00844">
    <property type="entry name" value="DALA_DALA_LIGASE_2"/>
    <property type="match status" value="1"/>
</dbReference>
<dbReference type="InterPro" id="IPR005905">
    <property type="entry name" value="D_ala_D_ala"/>
</dbReference>
<dbReference type="NCBIfam" id="TIGR01205">
    <property type="entry name" value="D_ala_D_alaTIGR"/>
    <property type="match status" value="1"/>
</dbReference>
<dbReference type="InterPro" id="IPR016185">
    <property type="entry name" value="PreATP-grasp_dom_sf"/>
</dbReference>
<proteinExistence type="inferred from homology"/>
<evidence type="ECO:0000256" key="15">
    <source>
        <dbReference type="PIRSR" id="PIRSR039102-3"/>
    </source>
</evidence>
<comment type="caution">
    <text evidence="18">The sequence shown here is derived from an EMBL/GenBank/DDBJ whole genome shotgun (WGS) entry which is preliminary data.</text>
</comment>
<evidence type="ECO:0000313" key="18">
    <source>
        <dbReference type="EMBL" id="TGG92627.1"/>
    </source>
</evidence>
<evidence type="ECO:0000256" key="13">
    <source>
        <dbReference type="PIRSR" id="PIRSR039102-1"/>
    </source>
</evidence>
<sequence length="347" mass="37009">MAQGAGAGVAPLHIGLLFGGRSGEHEISISSARTVARGLRSGANADRYQLIPLYIDRSGHWCGSTTAQAVLNGAEPPTPLDIGLRALPLEAGEVDVWFPVLHGPNGEDGTVQGLFRLMRQRFVGSGVLGSALAMDKISMKAAFAAAGLPQVLYRPVLAEELAAMEGLCEQLEHSIGYPCFVKPANLGSSLGISKAADRGALIAALQLAADHDSRMLVEQGLQVRELECAVLGTTSLEASVAGEVRYDTDWYDYETKYTEGHASIQIPAQVPAQVERQAQRLAMAAVQAVGASGLSRVDFFYENGAERLLLNEINTMPGFTAQSMYPMLWEASGLPLVELLHRLVQLA</sequence>
<evidence type="ECO:0000256" key="16">
    <source>
        <dbReference type="PROSITE-ProRule" id="PRU00409"/>
    </source>
</evidence>
<evidence type="ECO:0000256" key="12">
    <source>
        <dbReference type="HAMAP-Rule" id="MF_00047"/>
    </source>
</evidence>
<evidence type="ECO:0000256" key="9">
    <source>
        <dbReference type="ARBA" id="ARBA00022984"/>
    </source>
</evidence>
<comment type="cofactor">
    <cofactor evidence="15">
        <name>Mg(2+)</name>
        <dbReference type="ChEBI" id="CHEBI:18420"/>
    </cofactor>
    <cofactor evidence="15">
        <name>Mn(2+)</name>
        <dbReference type="ChEBI" id="CHEBI:29035"/>
    </cofactor>
    <text evidence="15">Binds 2 magnesium or manganese ions per subunit.</text>
</comment>
<dbReference type="HAMAP" id="MF_00047">
    <property type="entry name" value="Dala_Dala_lig"/>
    <property type="match status" value="1"/>
</dbReference>
<feature type="domain" description="ATP-grasp" evidence="17">
    <location>
        <begin position="140"/>
        <end position="345"/>
    </location>
</feature>
<dbReference type="UniPathway" id="UPA00219"/>
<feature type="active site" evidence="13">
    <location>
        <position position="323"/>
    </location>
</feature>
<keyword evidence="6 16" id="KW-0067">ATP-binding</keyword>
<comment type="similarity">
    <text evidence="2 12">Belongs to the D-alanine--D-alanine ligase family.</text>
</comment>
<dbReference type="Pfam" id="PF07478">
    <property type="entry name" value="Dala_Dala_lig_C"/>
    <property type="match status" value="1"/>
</dbReference>
<dbReference type="PANTHER" id="PTHR23132:SF25">
    <property type="entry name" value="D-ALANINE--D-ALANINE LIGASE A"/>
    <property type="match status" value="1"/>
</dbReference>
<dbReference type="PROSITE" id="PS00843">
    <property type="entry name" value="DALA_DALA_LIGASE_1"/>
    <property type="match status" value="1"/>
</dbReference>
<evidence type="ECO:0000256" key="8">
    <source>
        <dbReference type="ARBA" id="ARBA00022960"/>
    </source>
</evidence>
<gene>
    <name evidence="12" type="primary">ddl</name>
    <name evidence="18" type="ORF">ERJ67_05270</name>
</gene>
<dbReference type="Gene3D" id="3.40.50.20">
    <property type="match status" value="1"/>
</dbReference>
<feature type="binding site" evidence="15">
    <location>
        <position position="312"/>
    </location>
    <ligand>
        <name>Mg(2+)</name>
        <dbReference type="ChEBI" id="CHEBI:18420"/>
        <label>2</label>
    </ligand>
</feature>
<dbReference type="GO" id="GO:0005524">
    <property type="term" value="F:ATP binding"/>
    <property type="evidence" value="ECO:0007669"/>
    <property type="project" value="UniProtKB-UniRule"/>
</dbReference>
<feature type="binding site" evidence="14">
    <location>
        <begin position="218"/>
        <end position="225"/>
    </location>
    <ligand>
        <name>ATP</name>
        <dbReference type="ChEBI" id="CHEBI:30616"/>
    </ligand>
</feature>
<dbReference type="InterPro" id="IPR011095">
    <property type="entry name" value="Dala_Dala_lig_C"/>
</dbReference>
<dbReference type="FunFam" id="3.30.470.20:FF:000008">
    <property type="entry name" value="D-alanine--D-alanine ligase"/>
    <property type="match status" value="1"/>
</dbReference>
<keyword evidence="12" id="KW-0963">Cytoplasm</keyword>
<evidence type="ECO:0000259" key="17">
    <source>
        <dbReference type="PROSITE" id="PS50975"/>
    </source>
</evidence>
<evidence type="ECO:0000256" key="6">
    <source>
        <dbReference type="ARBA" id="ARBA00022840"/>
    </source>
</evidence>
<dbReference type="Gene3D" id="3.30.470.20">
    <property type="entry name" value="ATP-grasp fold, B domain"/>
    <property type="match status" value="1"/>
</dbReference>
<dbReference type="GO" id="GO:0008716">
    <property type="term" value="F:D-alanine-D-alanine ligase activity"/>
    <property type="evidence" value="ECO:0007669"/>
    <property type="project" value="UniProtKB-UniRule"/>
</dbReference>
<feature type="binding site" evidence="14">
    <location>
        <begin position="180"/>
        <end position="182"/>
    </location>
    <ligand>
        <name>ATP</name>
        <dbReference type="ChEBI" id="CHEBI:30616"/>
    </ligand>
</feature>
<dbReference type="Gene3D" id="3.30.1490.20">
    <property type="entry name" value="ATP-grasp fold, A domain"/>
    <property type="match status" value="1"/>
</dbReference>
<keyword evidence="9 12" id="KW-0573">Peptidoglycan synthesis</keyword>
<comment type="pathway">
    <text evidence="12">Cell wall biogenesis; peptidoglycan biosynthesis.</text>
</comment>